<dbReference type="Proteomes" id="UP001596447">
    <property type="component" value="Unassembled WGS sequence"/>
</dbReference>
<evidence type="ECO:0000259" key="2">
    <source>
        <dbReference type="Pfam" id="PF13632"/>
    </source>
</evidence>
<organism evidence="3 4">
    <name type="scientific">Halospeciosus flavus</name>
    <dbReference type="NCBI Taxonomy" id="3032283"/>
    <lineage>
        <taxon>Archaea</taxon>
        <taxon>Methanobacteriati</taxon>
        <taxon>Methanobacteriota</taxon>
        <taxon>Stenosarchaea group</taxon>
        <taxon>Halobacteria</taxon>
        <taxon>Halobacteriales</taxon>
        <taxon>Halobacteriaceae</taxon>
        <taxon>Halospeciosus</taxon>
    </lineage>
</organism>
<evidence type="ECO:0000256" key="1">
    <source>
        <dbReference type="SAM" id="Phobius"/>
    </source>
</evidence>
<dbReference type="InterPro" id="IPR001173">
    <property type="entry name" value="Glyco_trans_2-like"/>
</dbReference>
<reference evidence="3 4" key="1">
    <citation type="journal article" date="2019" name="Int. J. Syst. Evol. Microbiol.">
        <title>The Global Catalogue of Microorganisms (GCM) 10K type strain sequencing project: providing services to taxonomists for standard genome sequencing and annotation.</title>
        <authorList>
            <consortium name="The Broad Institute Genomics Platform"/>
            <consortium name="The Broad Institute Genome Sequencing Center for Infectious Disease"/>
            <person name="Wu L."/>
            <person name="Ma J."/>
        </authorList>
    </citation>
    <scope>NUCLEOTIDE SEQUENCE [LARGE SCALE GENOMIC DNA]</scope>
    <source>
        <strain evidence="3 4">XZGYJ-43</strain>
    </source>
</reference>
<evidence type="ECO:0000313" key="4">
    <source>
        <dbReference type="Proteomes" id="UP001596447"/>
    </source>
</evidence>
<proteinExistence type="predicted"/>
<accession>A0ABD5Z6J0</accession>
<keyword evidence="1" id="KW-0472">Membrane</keyword>
<dbReference type="AlphaFoldDB" id="A0ABD5Z6J0"/>
<feature type="transmembrane region" description="Helical" evidence="1">
    <location>
        <begin position="40"/>
        <end position="63"/>
    </location>
</feature>
<feature type="transmembrane region" description="Helical" evidence="1">
    <location>
        <begin position="362"/>
        <end position="386"/>
    </location>
</feature>
<keyword evidence="1" id="KW-0812">Transmembrane</keyword>
<sequence>MKTERVTLAGVGALLLVAALAVVTPSLTPGVLDWQRAFELLLWGTTALFAGTALAWLVLTYVVGANYESPDPVHDGDDIQVRILTVDAANVVQATVDSLPATLDDVHVIAEADVDVDGADVHVVPDEFDCTAVRKGRAIEWVRRHLACDREFVLYLDEDSHVESFDGLPDADVVQLREQPRHTGSTLSYLADIYRMGVQIEQRAFARLSIPLFAWGGGIAVRQSVEDEVTWDRETLVEDTAFVWAAAKRLDDFTFELATATCRNEAPPSLTEITQQRRRWAAGNIEAATELPLGYQLLTRIRNYAWALSPIVTLVVVPLSLLGIGVAGGGGLFVLTSLSLGLLTLFWYLRGVRYYGVDDVEWALAVPLAPLVTVVHSMGTVAGILAPPEEFRVTRIQGECLALQGQDESDSREPFHSQWHAGYSTHGNLNLQVALST</sequence>
<keyword evidence="1" id="KW-1133">Transmembrane helix</keyword>
<feature type="domain" description="Glycosyltransferase 2-like" evidence="2">
    <location>
        <begin position="153"/>
        <end position="347"/>
    </location>
</feature>
<dbReference type="InterPro" id="IPR027389">
    <property type="entry name" value="B_mannosylTrfase_Bre-3/Egh"/>
</dbReference>
<dbReference type="PANTHER" id="PTHR16779">
    <property type="entry name" value="BETA-1,4-MANNOSYLTRANSFERASE EGH"/>
    <property type="match status" value="1"/>
</dbReference>
<feature type="transmembrane region" description="Helical" evidence="1">
    <location>
        <begin position="332"/>
        <end position="350"/>
    </location>
</feature>
<feature type="transmembrane region" description="Helical" evidence="1">
    <location>
        <begin position="304"/>
        <end position="326"/>
    </location>
</feature>
<dbReference type="Pfam" id="PF13632">
    <property type="entry name" value="Glyco_trans_2_3"/>
    <property type="match status" value="1"/>
</dbReference>
<dbReference type="EMBL" id="JBHTAR010000011">
    <property type="protein sequence ID" value="MFC7200808.1"/>
    <property type="molecule type" value="Genomic_DNA"/>
</dbReference>
<dbReference type="RefSeq" id="WP_279527574.1">
    <property type="nucleotide sequence ID" value="NZ_CP122312.1"/>
</dbReference>
<gene>
    <name evidence="3" type="ORF">ACFQJ9_15560</name>
</gene>
<comment type="caution">
    <text evidence="3">The sequence shown here is derived from an EMBL/GenBank/DDBJ whole genome shotgun (WGS) entry which is preliminary data.</text>
</comment>
<name>A0ABD5Z6J0_9EURY</name>
<keyword evidence="4" id="KW-1185">Reference proteome</keyword>
<dbReference type="PANTHER" id="PTHR16779:SF1">
    <property type="entry name" value="BETA-1,4-MANNOSYLTRANSFERASE EGH"/>
    <property type="match status" value="1"/>
</dbReference>
<evidence type="ECO:0000313" key="3">
    <source>
        <dbReference type="EMBL" id="MFC7200808.1"/>
    </source>
</evidence>
<protein>
    <submittedName>
        <fullName evidence="3">Glycosyltransferase family 2 protein</fullName>
    </submittedName>
</protein>